<dbReference type="OrthoDB" id="1449062at2"/>
<sequence length="170" mass="19652">MLELLWGILNISILFYFIIICFKVIKIVRENLGGIATLIFVLGLMSFIAKPNVENNKIKIFEVKDESKIVGKEKINGHIFTEDIILEKKLATTISATITFKEYDQQVRIINAYTMMTGFVSGIDWKASNVHITKNNDNSYNYQIIGTRDWRILGVRIYTNMEDYKGKFKI</sequence>
<evidence type="ECO:0000256" key="1">
    <source>
        <dbReference type="SAM" id="Phobius"/>
    </source>
</evidence>
<keyword evidence="1" id="KW-1133">Transmembrane helix</keyword>
<keyword evidence="1" id="KW-0812">Transmembrane</keyword>
<dbReference type="EMBL" id="PCMW01000086">
    <property type="protein sequence ID" value="PDS22564.1"/>
    <property type="molecule type" value="Genomic_DNA"/>
</dbReference>
<feature type="transmembrane region" description="Helical" evidence="1">
    <location>
        <begin position="6"/>
        <end position="25"/>
    </location>
</feature>
<dbReference type="RefSeq" id="WP_014082987.1">
    <property type="nucleotide sequence ID" value="NZ_CBCSFI010000014.1"/>
</dbReference>
<organism evidence="2 3">
    <name type="scientific">Flavobacterium branchiophilum</name>
    <dbReference type="NCBI Taxonomy" id="55197"/>
    <lineage>
        <taxon>Bacteria</taxon>
        <taxon>Pseudomonadati</taxon>
        <taxon>Bacteroidota</taxon>
        <taxon>Flavobacteriia</taxon>
        <taxon>Flavobacteriales</taxon>
        <taxon>Flavobacteriaceae</taxon>
        <taxon>Flavobacterium</taxon>
    </lineage>
</organism>
<evidence type="ECO:0000313" key="2">
    <source>
        <dbReference type="EMBL" id="PDS22564.1"/>
    </source>
</evidence>
<dbReference type="OMA" id="IILNANC"/>
<dbReference type="AlphaFoldDB" id="A0A2H3KNN2"/>
<keyword evidence="1" id="KW-0472">Membrane</keyword>
<dbReference type="Proteomes" id="UP000220828">
    <property type="component" value="Unassembled WGS sequence"/>
</dbReference>
<evidence type="ECO:0000313" key="3">
    <source>
        <dbReference type="Proteomes" id="UP000220828"/>
    </source>
</evidence>
<gene>
    <name evidence="2" type="ORF">B0A77_13020</name>
</gene>
<name>A0A2H3KNN2_9FLAO</name>
<accession>A0A2H3KNN2</accession>
<proteinExistence type="predicted"/>
<protein>
    <submittedName>
        <fullName evidence="2">Uncharacterized protein</fullName>
    </submittedName>
</protein>
<reference evidence="2 3" key="1">
    <citation type="submission" date="2017-09" db="EMBL/GenBank/DDBJ databases">
        <title>Whole genomes of Flavobacteriaceae.</title>
        <authorList>
            <person name="Stine C."/>
            <person name="Li C."/>
            <person name="Tadesse D."/>
        </authorList>
    </citation>
    <scope>NUCLEOTIDE SEQUENCE [LARGE SCALE GENOMIC DNA]</scope>
    <source>
        <strain evidence="2 3">ATCC 35036</strain>
    </source>
</reference>
<feature type="transmembrane region" description="Helical" evidence="1">
    <location>
        <begin position="32"/>
        <end position="49"/>
    </location>
</feature>
<comment type="caution">
    <text evidence="2">The sequence shown here is derived from an EMBL/GenBank/DDBJ whole genome shotgun (WGS) entry which is preliminary data.</text>
</comment>